<evidence type="ECO:0000259" key="2">
    <source>
        <dbReference type="Pfam" id="PF13460"/>
    </source>
</evidence>
<dbReference type="PANTHER" id="PTHR43162">
    <property type="match status" value="1"/>
</dbReference>
<dbReference type="EMBL" id="JAGIOH010000001">
    <property type="protein sequence ID" value="MBP2406629.1"/>
    <property type="molecule type" value="Genomic_DNA"/>
</dbReference>
<dbReference type="RefSeq" id="WP_130880943.1">
    <property type="nucleotide sequence ID" value="NZ_JAGIOH010000001.1"/>
</dbReference>
<feature type="domain" description="NAD(P)-binding" evidence="2">
    <location>
        <begin position="10"/>
        <end position="195"/>
    </location>
</feature>
<dbReference type="InterPro" id="IPR016040">
    <property type="entry name" value="NAD(P)-bd_dom"/>
</dbReference>
<dbReference type="Pfam" id="PF13460">
    <property type="entry name" value="NAD_binding_10"/>
    <property type="match status" value="1"/>
</dbReference>
<dbReference type="Proteomes" id="UP001519291">
    <property type="component" value="Unassembled WGS sequence"/>
</dbReference>
<dbReference type="Gene3D" id="3.90.25.10">
    <property type="entry name" value="UDP-galactose 4-epimerase, domain 1"/>
    <property type="match status" value="1"/>
</dbReference>
<sequence>MTNEPVLVIGGTGKTGRRVVAGLKERGVAVRVASRSSEQRFDWLDESTWGPALEGVGAVYAVPLEGVAVSRSFTGLARRSGVERIVLLSARGVDVPGYYEDGAAADEEKSEEKNEERAAGEEAGVASHLQGEHAVRDSGLEWTILRPGWFAQNFSEGLFLDALLAGELRLPVADGAATFVDLEDVAAVAVAALTEDGHAGQVYEMSGPRAVNLETAVAEIAGATGRPIRYVPVTVDRFTAELRQEGLSAEDAQLWAAALNPIRRGLEAKVSDGVRRALGRDPRDFAEFVKDAAAAGAWRG</sequence>
<dbReference type="InterPro" id="IPR051604">
    <property type="entry name" value="Ergot_Alk_Oxidoreductase"/>
</dbReference>
<dbReference type="GeneID" id="91572941"/>
<reference evidence="3 4" key="1">
    <citation type="submission" date="2021-03" db="EMBL/GenBank/DDBJ databases">
        <title>Sequencing the genomes of 1000 actinobacteria strains.</title>
        <authorList>
            <person name="Klenk H.-P."/>
        </authorList>
    </citation>
    <scope>NUCLEOTIDE SEQUENCE [LARGE SCALE GENOMIC DNA]</scope>
    <source>
        <strain evidence="3 4">DSM 41480</strain>
    </source>
</reference>
<comment type="caution">
    <text evidence="3">The sequence shown here is derived from an EMBL/GenBank/DDBJ whole genome shotgun (WGS) entry which is preliminary data.</text>
</comment>
<protein>
    <submittedName>
        <fullName evidence="3">Uncharacterized protein YbjT (DUF2867 family)</fullName>
    </submittedName>
</protein>
<feature type="compositionally biased region" description="Basic and acidic residues" evidence="1">
    <location>
        <begin position="106"/>
        <end position="120"/>
    </location>
</feature>
<organism evidence="3 4">
    <name type="scientific">Streptomyces syringium</name>
    <dbReference type="NCBI Taxonomy" id="76729"/>
    <lineage>
        <taxon>Bacteria</taxon>
        <taxon>Bacillati</taxon>
        <taxon>Actinomycetota</taxon>
        <taxon>Actinomycetes</taxon>
        <taxon>Kitasatosporales</taxon>
        <taxon>Streptomycetaceae</taxon>
        <taxon>Streptomyces</taxon>
    </lineage>
</organism>
<evidence type="ECO:0000313" key="3">
    <source>
        <dbReference type="EMBL" id="MBP2406629.1"/>
    </source>
</evidence>
<feature type="region of interest" description="Disordered" evidence="1">
    <location>
        <begin position="103"/>
        <end position="130"/>
    </location>
</feature>
<name>A0ABS4YCU9_9ACTN</name>
<accession>A0ABS4YCU9</accession>
<dbReference type="PANTHER" id="PTHR43162:SF1">
    <property type="entry name" value="PRESTALK A DIFFERENTIATION PROTEIN A"/>
    <property type="match status" value="1"/>
</dbReference>
<dbReference type="Gene3D" id="3.40.50.720">
    <property type="entry name" value="NAD(P)-binding Rossmann-like Domain"/>
    <property type="match status" value="1"/>
</dbReference>
<dbReference type="InterPro" id="IPR036291">
    <property type="entry name" value="NAD(P)-bd_dom_sf"/>
</dbReference>
<gene>
    <name evidence="3" type="ORF">JO379_006098</name>
</gene>
<evidence type="ECO:0000256" key="1">
    <source>
        <dbReference type="SAM" id="MobiDB-lite"/>
    </source>
</evidence>
<dbReference type="SUPFAM" id="SSF51735">
    <property type="entry name" value="NAD(P)-binding Rossmann-fold domains"/>
    <property type="match status" value="1"/>
</dbReference>
<evidence type="ECO:0000313" key="4">
    <source>
        <dbReference type="Proteomes" id="UP001519291"/>
    </source>
</evidence>
<proteinExistence type="predicted"/>
<keyword evidence="4" id="KW-1185">Reference proteome</keyword>